<dbReference type="InterPro" id="IPR006680">
    <property type="entry name" value="Amidohydro-rel"/>
</dbReference>
<feature type="region of interest" description="Disordered" evidence="1">
    <location>
        <begin position="1"/>
        <end position="22"/>
    </location>
</feature>
<reference evidence="4" key="1">
    <citation type="journal article" date="2019" name="Int. J. Syst. Evol. Microbiol.">
        <title>The Global Catalogue of Microorganisms (GCM) 10K type strain sequencing project: providing services to taxonomists for standard genome sequencing and annotation.</title>
        <authorList>
            <consortium name="The Broad Institute Genomics Platform"/>
            <consortium name="The Broad Institute Genome Sequencing Center for Infectious Disease"/>
            <person name="Wu L."/>
            <person name="Ma J."/>
        </authorList>
    </citation>
    <scope>NUCLEOTIDE SEQUENCE [LARGE SCALE GENOMIC DNA]</scope>
    <source>
        <strain evidence="4">JCM 9687</strain>
    </source>
</reference>
<accession>A0ABP6RP87</accession>
<dbReference type="PANTHER" id="PTHR43135">
    <property type="entry name" value="ALPHA-D-RIBOSE 1-METHYLPHOSPHONATE 5-TRIPHOSPHATE DIPHOSPHATASE"/>
    <property type="match status" value="1"/>
</dbReference>
<evidence type="ECO:0000259" key="2">
    <source>
        <dbReference type="Pfam" id="PF01979"/>
    </source>
</evidence>
<proteinExistence type="predicted"/>
<gene>
    <name evidence="3" type="ORF">GCM10020366_27440</name>
</gene>
<feature type="domain" description="Amidohydrolase-related" evidence="2">
    <location>
        <begin position="23"/>
        <end position="68"/>
    </location>
</feature>
<dbReference type="Gene3D" id="2.30.40.10">
    <property type="entry name" value="Urease, subunit C, domain 1"/>
    <property type="match status" value="1"/>
</dbReference>
<keyword evidence="4" id="KW-1185">Reference proteome</keyword>
<dbReference type="EMBL" id="BAAAYK010000038">
    <property type="protein sequence ID" value="GAA3357825.1"/>
    <property type="molecule type" value="Genomic_DNA"/>
</dbReference>
<evidence type="ECO:0000256" key="1">
    <source>
        <dbReference type="SAM" id="MobiDB-lite"/>
    </source>
</evidence>
<dbReference type="SUPFAM" id="SSF51338">
    <property type="entry name" value="Composite domain of metallo-dependent hydrolases"/>
    <property type="match status" value="1"/>
</dbReference>
<name>A0ABP6RP87_9PSEU</name>
<protein>
    <recommendedName>
        <fullName evidence="2">Amidohydrolase-related domain-containing protein</fullName>
    </recommendedName>
</protein>
<dbReference type="Proteomes" id="UP001500483">
    <property type="component" value="Unassembled WGS sequence"/>
</dbReference>
<dbReference type="PANTHER" id="PTHR43135:SF3">
    <property type="entry name" value="ALPHA-D-RIBOSE 1-METHYLPHOSPHONATE 5-TRIPHOSPHATE DIPHOSPHATASE"/>
    <property type="match status" value="1"/>
</dbReference>
<evidence type="ECO:0000313" key="4">
    <source>
        <dbReference type="Proteomes" id="UP001500483"/>
    </source>
</evidence>
<evidence type="ECO:0000313" key="3">
    <source>
        <dbReference type="EMBL" id="GAA3357825.1"/>
    </source>
</evidence>
<organism evidence="3 4">
    <name type="scientific">Saccharopolyspora gregorii</name>
    <dbReference type="NCBI Taxonomy" id="33914"/>
    <lineage>
        <taxon>Bacteria</taxon>
        <taxon>Bacillati</taxon>
        <taxon>Actinomycetota</taxon>
        <taxon>Actinomycetes</taxon>
        <taxon>Pseudonocardiales</taxon>
        <taxon>Pseudonocardiaceae</taxon>
        <taxon>Saccharopolyspora</taxon>
    </lineage>
</organism>
<comment type="caution">
    <text evidence="3">The sequence shown here is derived from an EMBL/GenBank/DDBJ whole genome shotgun (WGS) entry which is preliminary data.</text>
</comment>
<dbReference type="Pfam" id="PF01979">
    <property type="entry name" value="Amidohydro_1"/>
    <property type="match status" value="1"/>
</dbReference>
<dbReference type="InterPro" id="IPR011059">
    <property type="entry name" value="Metal-dep_hydrolase_composite"/>
</dbReference>
<dbReference type="Gene3D" id="3.30.110.90">
    <property type="entry name" value="Amidohydrolase"/>
    <property type="match status" value="1"/>
</dbReference>
<sequence length="98" mass="10115">MPAQPSACRRARQAGASVPSPLGHTAEQALDLATTRTAALLGIALRTGILSPGHAADLLIVEGNPTHNLDALRHRHLVLAAGRPQAAPPTIHTALTDN</sequence>
<dbReference type="InterPro" id="IPR051781">
    <property type="entry name" value="Metallo-dep_Hydrolase"/>
</dbReference>